<sequence length="260" mass="28332">MSKIGNAFKNGKAFIGFLTAGDPSLEDTLRFMKAMERGGADLIELGIPFSDPIAEGIVIQEADLRALEHNTSVDDAFHVVEEFRKESDLPVVFMGYVNPIFNYGYDRFFHKCADIGVDGVIVPDVPFEERNEFADVARTYGIDIISMIAPTSHDRIKQIARVGEGFLYIISSLGVTGTRSEITTDIREITSLAHEVTDVPCAVGFGINTPEQAEEMAAQADGIIVGSAIVKIIARYGSEAAEPVYEYVKTMKQAAARAGK</sequence>
<evidence type="ECO:0000256" key="3">
    <source>
        <dbReference type="ARBA" id="ARBA00011270"/>
    </source>
</evidence>
<keyword evidence="4 9" id="KW-0028">Amino-acid biosynthesis</keyword>
<dbReference type="SUPFAM" id="SSF51366">
    <property type="entry name" value="Ribulose-phoshate binding barrel"/>
    <property type="match status" value="1"/>
</dbReference>
<dbReference type="EMBL" id="FMXA01000004">
    <property type="protein sequence ID" value="SDA39542.1"/>
    <property type="molecule type" value="Genomic_DNA"/>
</dbReference>
<proteinExistence type="inferred from homology"/>
<comment type="similarity">
    <text evidence="9 10">Belongs to the TrpA family.</text>
</comment>
<comment type="pathway">
    <text evidence="2 9">Amino-acid biosynthesis; L-tryptophan biosynthesis; L-tryptophan from chorismate: step 5/5.</text>
</comment>
<evidence type="ECO:0000256" key="5">
    <source>
        <dbReference type="ARBA" id="ARBA00022822"/>
    </source>
</evidence>
<gene>
    <name evidence="9" type="primary">trpA</name>
    <name evidence="11" type="ORF">SAMN02910343_00285</name>
</gene>
<evidence type="ECO:0000256" key="8">
    <source>
        <dbReference type="ARBA" id="ARBA00049047"/>
    </source>
</evidence>
<comment type="catalytic activity">
    <reaction evidence="8 9">
        <text>(1S,2R)-1-C-(indol-3-yl)glycerol 3-phosphate + L-serine = D-glyceraldehyde 3-phosphate + L-tryptophan + H2O</text>
        <dbReference type="Rhea" id="RHEA:10532"/>
        <dbReference type="ChEBI" id="CHEBI:15377"/>
        <dbReference type="ChEBI" id="CHEBI:33384"/>
        <dbReference type="ChEBI" id="CHEBI:57912"/>
        <dbReference type="ChEBI" id="CHEBI:58866"/>
        <dbReference type="ChEBI" id="CHEBI:59776"/>
        <dbReference type="EC" id="4.2.1.20"/>
    </reaction>
</comment>
<dbReference type="CDD" id="cd04724">
    <property type="entry name" value="Tryptophan_synthase_alpha"/>
    <property type="match status" value="1"/>
</dbReference>
<dbReference type="Gene3D" id="3.20.20.70">
    <property type="entry name" value="Aldolase class I"/>
    <property type="match status" value="1"/>
</dbReference>
<evidence type="ECO:0000256" key="10">
    <source>
        <dbReference type="RuleBase" id="RU003662"/>
    </source>
</evidence>
<dbReference type="InterPro" id="IPR018204">
    <property type="entry name" value="Trp_synthase_alpha_AS"/>
</dbReference>
<dbReference type="AlphaFoldDB" id="A0A1G5V0Z8"/>
<dbReference type="InterPro" id="IPR002028">
    <property type="entry name" value="Trp_synthase_suA"/>
</dbReference>
<evidence type="ECO:0000313" key="12">
    <source>
        <dbReference type="Proteomes" id="UP000199689"/>
    </source>
</evidence>
<dbReference type="UniPathway" id="UPA00035">
    <property type="reaction ID" value="UER00044"/>
</dbReference>
<feature type="active site" description="Proton acceptor" evidence="9">
    <location>
        <position position="55"/>
    </location>
</feature>
<dbReference type="PROSITE" id="PS00167">
    <property type="entry name" value="TRP_SYNTHASE_ALPHA"/>
    <property type="match status" value="1"/>
</dbReference>
<keyword evidence="12" id="KW-1185">Reference proteome</keyword>
<dbReference type="STRING" id="209880.SAMN02910343_00285"/>
<evidence type="ECO:0000256" key="7">
    <source>
        <dbReference type="ARBA" id="ARBA00023239"/>
    </source>
</evidence>
<dbReference type="NCBIfam" id="TIGR00262">
    <property type="entry name" value="trpA"/>
    <property type="match status" value="1"/>
</dbReference>
<dbReference type="GO" id="GO:0004834">
    <property type="term" value="F:tryptophan synthase activity"/>
    <property type="evidence" value="ECO:0007669"/>
    <property type="project" value="UniProtKB-UniRule"/>
</dbReference>
<dbReference type="OrthoDB" id="9804578at2"/>
<keyword evidence="5 9" id="KW-0822">Tryptophan biosynthesis</keyword>
<dbReference type="GO" id="GO:0005829">
    <property type="term" value="C:cytosol"/>
    <property type="evidence" value="ECO:0007669"/>
    <property type="project" value="TreeGrafter"/>
</dbReference>
<protein>
    <recommendedName>
        <fullName evidence="9">Tryptophan synthase alpha chain</fullName>
        <ecNumber evidence="9">4.2.1.20</ecNumber>
    </recommendedName>
</protein>
<dbReference type="Pfam" id="PF00290">
    <property type="entry name" value="Trp_syntA"/>
    <property type="match status" value="1"/>
</dbReference>
<feature type="active site" description="Proton acceptor" evidence="9">
    <location>
        <position position="44"/>
    </location>
</feature>
<comment type="function">
    <text evidence="1 9">The alpha subunit is responsible for the aldol cleavage of indoleglycerol phosphate to indole and glyceraldehyde 3-phosphate.</text>
</comment>
<dbReference type="Proteomes" id="UP000199689">
    <property type="component" value="Unassembled WGS sequence"/>
</dbReference>
<keyword evidence="7 9" id="KW-0456">Lyase</keyword>
<dbReference type="PANTHER" id="PTHR43406:SF1">
    <property type="entry name" value="TRYPTOPHAN SYNTHASE ALPHA CHAIN, CHLOROPLASTIC"/>
    <property type="match status" value="1"/>
</dbReference>
<accession>A0A1G5V0Z8</accession>
<evidence type="ECO:0000256" key="4">
    <source>
        <dbReference type="ARBA" id="ARBA00022605"/>
    </source>
</evidence>
<comment type="subunit">
    <text evidence="3 9">Tetramer of two alpha and two beta chains.</text>
</comment>
<keyword evidence="6 9" id="KW-0057">Aromatic amino acid biosynthesis</keyword>
<evidence type="ECO:0000256" key="1">
    <source>
        <dbReference type="ARBA" id="ARBA00003365"/>
    </source>
</evidence>
<dbReference type="RefSeq" id="WP_091363065.1">
    <property type="nucleotide sequence ID" value="NZ_FMXA01000004.1"/>
</dbReference>
<dbReference type="EC" id="4.2.1.20" evidence="9"/>
<dbReference type="InterPro" id="IPR011060">
    <property type="entry name" value="RibuloseP-bd_barrel"/>
</dbReference>
<dbReference type="FunFam" id="3.20.20.70:FF:000037">
    <property type="entry name" value="Tryptophan synthase alpha chain"/>
    <property type="match status" value="1"/>
</dbReference>
<name>A0A1G5V0Z8_9FIRM</name>
<dbReference type="InterPro" id="IPR013785">
    <property type="entry name" value="Aldolase_TIM"/>
</dbReference>
<evidence type="ECO:0000256" key="6">
    <source>
        <dbReference type="ARBA" id="ARBA00023141"/>
    </source>
</evidence>
<dbReference type="HAMAP" id="MF_00131">
    <property type="entry name" value="Trp_synth_alpha"/>
    <property type="match status" value="1"/>
</dbReference>
<dbReference type="PANTHER" id="PTHR43406">
    <property type="entry name" value="TRYPTOPHAN SYNTHASE, ALPHA CHAIN"/>
    <property type="match status" value="1"/>
</dbReference>
<evidence type="ECO:0000313" key="11">
    <source>
        <dbReference type="EMBL" id="SDA39542.1"/>
    </source>
</evidence>
<organism evidence="11 12">
    <name type="scientific">Allisonella histaminiformans</name>
    <dbReference type="NCBI Taxonomy" id="209880"/>
    <lineage>
        <taxon>Bacteria</taxon>
        <taxon>Bacillati</taxon>
        <taxon>Bacillota</taxon>
        <taxon>Negativicutes</taxon>
        <taxon>Veillonellales</taxon>
        <taxon>Veillonellaceae</taxon>
        <taxon>Allisonella</taxon>
    </lineage>
</organism>
<evidence type="ECO:0000256" key="2">
    <source>
        <dbReference type="ARBA" id="ARBA00004733"/>
    </source>
</evidence>
<evidence type="ECO:0000256" key="9">
    <source>
        <dbReference type="HAMAP-Rule" id="MF_00131"/>
    </source>
</evidence>
<dbReference type="GeneID" id="87755332"/>
<reference evidence="11 12" key="1">
    <citation type="submission" date="2016-10" db="EMBL/GenBank/DDBJ databases">
        <authorList>
            <person name="de Groot N.N."/>
        </authorList>
    </citation>
    <scope>NUCLEOTIDE SEQUENCE [LARGE SCALE GENOMIC DNA]</scope>
    <source>
        <strain evidence="11 12">DSM 15230</strain>
    </source>
</reference>